<accession>A0A330L6S0</accession>
<dbReference type="Proteomes" id="UP000248168">
    <property type="component" value="Unassembled WGS sequence"/>
</dbReference>
<dbReference type="InParanoid" id="A0A330L6S0"/>
<feature type="region of interest" description="Disordered" evidence="1">
    <location>
        <begin position="1"/>
        <end position="21"/>
    </location>
</feature>
<name>A0A330L6S0_9BACT</name>
<dbReference type="EMBL" id="OUNR01000016">
    <property type="protein sequence ID" value="SPP65418.1"/>
    <property type="molecule type" value="Genomic_DNA"/>
</dbReference>
<gene>
    <name evidence="2" type="ORF">NITLEN_30332</name>
</gene>
<keyword evidence="3" id="KW-1185">Reference proteome</keyword>
<sequence length="21" mass="2485">MREEDGVEWNDALPPTLKKKK</sequence>
<dbReference type="AlphaFoldDB" id="A0A330L6S0"/>
<evidence type="ECO:0000313" key="3">
    <source>
        <dbReference type="Proteomes" id="UP000248168"/>
    </source>
</evidence>
<evidence type="ECO:0000313" key="2">
    <source>
        <dbReference type="EMBL" id="SPP65418.1"/>
    </source>
</evidence>
<proteinExistence type="predicted"/>
<organism evidence="2 3">
    <name type="scientific">Nitrospira lenta</name>
    <dbReference type="NCBI Taxonomy" id="1436998"/>
    <lineage>
        <taxon>Bacteria</taxon>
        <taxon>Pseudomonadati</taxon>
        <taxon>Nitrospirota</taxon>
        <taxon>Nitrospiria</taxon>
        <taxon>Nitrospirales</taxon>
        <taxon>Nitrospiraceae</taxon>
        <taxon>Nitrospira</taxon>
    </lineage>
</organism>
<protein>
    <submittedName>
        <fullName evidence="2">Uncharacterized protein</fullName>
    </submittedName>
</protein>
<reference evidence="3" key="1">
    <citation type="submission" date="2018-04" db="EMBL/GenBank/DDBJ databases">
        <authorList>
            <person name="Lucker S."/>
            <person name="Sakoula D."/>
        </authorList>
    </citation>
    <scope>NUCLEOTIDE SEQUENCE [LARGE SCALE GENOMIC DNA]</scope>
</reference>
<evidence type="ECO:0000256" key="1">
    <source>
        <dbReference type="SAM" id="MobiDB-lite"/>
    </source>
</evidence>